<sequence>MAIIYNTNYTHNPNAYLTLGVERAAKALLGDDQVVVADNHDLGALAAAGEHSTLICIDGQRINIPLLQRMRPAFKTMILWTFEDPFMKDFNAANAGLFDYVFTNDPSCVEAYGSKGHYLPLAASFSLHDRLIKPADQLDYDIFFAGTMWPNRVETLRHVIAAFPNARLKLICPGNEYLPPLPSDLAELAIQRPVSHEAFVDFANASAVTLTMFRDYASHGDTSQATAPGPRFYELGLAGTAQVIEAPEAMDSKYFDDVKGIALARHVGGVIAAIDSFLTNPTLRKRAAQAAKKSVLDKHLYENRLRTMIDVTGADFGRRKAPPVPTVAQRRLRVLMCTHSTKYEAAWGGVEVYQETLCSLLGREIDFYYWLRRGGHCRLITSDGEEVERFDVPEVGWTDAMCDGPEEMAFSNVLSHYNMDVVHFQHLGHHALSLPIIAKACGAGVVFSAHDFWLISSRYNLLDQSFRYDEELTKSVVAYDIILKNAENVEYGGEQTRRAFVATMLHSVDALLFGTEHSYNLISEIYPIVKQKKCAIMGIPSPESTLPVARKDYKPLDGKPLSVAIVGNFLRTKGADTILNLIEIAHPDNFHFHIFGAVHPEYKQVLADLNRPNVTVHGQYSMGNTDALKVADVALNLSIWPETYCISLSEAWQNGLLPIVTDVGALHDRVEDGVNGFKVPINSPSIVLERLELLRASEPLRKQMMANISPALWTDGAEYGRQLRDIYYEAAPFTRLGFSEMQIDAGQVHLLPHASWRHQAPPRHIFDPPTTRDLSVELPEPVSDWFAIQDAEYYIDDICHHVFAESELVDFEGAYEFHIRGWHMVPRVSASGTLYTVLIGDKNQPVIFLPCIRESRPDVLTIYPDAPRRSGFAGQVALRGKWCEGTFRVALINVINGRGSFALTPFQIQVDEGKIKHILYAQPSNLRVMADFRRVAHQDGQIRGVKLTQPGTQALQVYNGGDLEYYIDECSGLIGNPPREINKNGFYLSGWAFLHNIRAAGKLFVACVAEQSDEIFYFGTERCVRSDVSGVFSDAPLCVGFEADIVFKSGFPKSLTGDYRICLVNTVNDQIGIRPLDFVVSLDGNSVKDVVNREVSPQVAEHVRAMLRATMQQTSELVSA</sequence>
<organism evidence="3 4">
    <name type="scientific">Acetobacter indonesiensis</name>
    <dbReference type="NCBI Taxonomy" id="104101"/>
    <lineage>
        <taxon>Bacteria</taxon>
        <taxon>Pseudomonadati</taxon>
        <taxon>Pseudomonadota</taxon>
        <taxon>Alphaproteobacteria</taxon>
        <taxon>Acetobacterales</taxon>
        <taxon>Acetobacteraceae</taxon>
        <taxon>Acetobacter</taxon>
    </lineage>
</organism>
<gene>
    <name evidence="3" type="ORF">HK17_05355</name>
</gene>
<dbReference type="GO" id="GO:0016757">
    <property type="term" value="F:glycosyltransferase activity"/>
    <property type="evidence" value="ECO:0007669"/>
    <property type="project" value="InterPro"/>
</dbReference>
<feature type="domain" description="Glycosyl transferase family 1" evidence="1">
    <location>
        <begin position="556"/>
        <end position="707"/>
    </location>
</feature>
<evidence type="ECO:0000259" key="1">
    <source>
        <dbReference type="Pfam" id="PF00534"/>
    </source>
</evidence>
<dbReference type="InterPro" id="IPR055259">
    <property type="entry name" value="YkvP/CgeB_Glyco_trans-like"/>
</dbReference>
<dbReference type="SUPFAM" id="SSF53756">
    <property type="entry name" value="UDP-Glycosyltransferase/glycogen phosphorylase"/>
    <property type="match status" value="1"/>
</dbReference>
<accession>A0A252AUK3</accession>
<reference evidence="4" key="1">
    <citation type="submission" date="2014-06" db="EMBL/GenBank/DDBJ databases">
        <authorList>
            <person name="Winans N.J."/>
            <person name="Newell P.D."/>
            <person name="Douglas A.E."/>
        </authorList>
    </citation>
    <scope>NUCLEOTIDE SEQUENCE [LARGE SCALE GENOMIC DNA]</scope>
</reference>
<dbReference type="Pfam" id="PF13524">
    <property type="entry name" value="Glyco_trans_1_2"/>
    <property type="match status" value="1"/>
</dbReference>
<evidence type="ECO:0000313" key="3">
    <source>
        <dbReference type="EMBL" id="OUI94040.1"/>
    </source>
</evidence>
<dbReference type="PANTHER" id="PTHR12526">
    <property type="entry name" value="GLYCOSYLTRANSFERASE"/>
    <property type="match status" value="1"/>
</dbReference>
<dbReference type="InterPro" id="IPR001296">
    <property type="entry name" value="Glyco_trans_1"/>
</dbReference>
<dbReference type="RefSeq" id="WP_086659345.1">
    <property type="nucleotide sequence ID" value="NZ_JBJJWX010000001.1"/>
</dbReference>
<evidence type="ECO:0000313" key="4">
    <source>
        <dbReference type="Proteomes" id="UP000194641"/>
    </source>
</evidence>
<dbReference type="Gene3D" id="3.40.50.2000">
    <property type="entry name" value="Glycogen Phosphorylase B"/>
    <property type="match status" value="2"/>
</dbReference>
<evidence type="ECO:0000259" key="2">
    <source>
        <dbReference type="Pfam" id="PF13524"/>
    </source>
</evidence>
<dbReference type="CDD" id="cd03801">
    <property type="entry name" value="GT4_PimA-like"/>
    <property type="match status" value="1"/>
</dbReference>
<dbReference type="Proteomes" id="UP000194641">
    <property type="component" value="Unassembled WGS sequence"/>
</dbReference>
<protein>
    <submittedName>
        <fullName evidence="3">Glycosyl transferase</fullName>
    </submittedName>
</protein>
<keyword evidence="3" id="KW-0808">Transferase</keyword>
<dbReference type="AlphaFoldDB" id="A0A252AUK3"/>
<name>A0A252AUK3_9PROT</name>
<dbReference type="EMBL" id="JOPA01000018">
    <property type="protein sequence ID" value="OUI94040.1"/>
    <property type="molecule type" value="Genomic_DNA"/>
</dbReference>
<comment type="caution">
    <text evidence="3">The sequence shown here is derived from an EMBL/GenBank/DDBJ whole genome shotgun (WGS) entry which is preliminary data.</text>
</comment>
<feature type="domain" description="Spore protein YkvP/CgeB glycosyl transferase-like" evidence="2">
    <location>
        <begin position="157"/>
        <end position="310"/>
    </location>
</feature>
<dbReference type="Pfam" id="PF00534">
    <property type="entry name" value="Glycos_transf_1"/>
    <property type="match status" value="1"/>
</dbReference>
<proteinExistence type="predicted"/>